<evidence type="ECO:0000256" key="2">
    <source>
        <dbReference type="ARBA" id="ARBA00023052"/>
    </source>
</evidence>
<dbReference type="InterPro" id="IPR051818">
    <property type="entry name" value="TPP_dependent_decarboxylase"/>
</dbReference>
<evidence type="ECO:0000313" key="7">
    <source>
        <dbReference type="Proteomes" id="UP001279860"/>
    </source>
</evidence>
<dbReference type="SUPFAM" id="SSF52518">
    <property type="entry name" value="Thiamin diphosphate-binding fold (THDP-binding)"/>
    <property type="match status" value="2"/>
</dbReference>
<evidence type="ECO:0000256" key="3">
    <source>
        <dbReference type="ARBA" id="ARBA00023239"/>
    </source>
</evidence>
<sequence>MIDPGKLTEILKYRGIYKFFGVPDSLLKALSAVLEQDNEIHHAITPNEGIAISRAIGSFLATQKIPAVYMQNSGMGNAINPILSLADSKVYGIPMLIIVGWRGELLDDIQIKDEPQHVKQGEVTIPLIESMKYKYHMLEFNSDPVQVVNDCLHDIEMNHEPVFMVVRKGTFSSLPNLNQNIDSEYDLSRESVIEHLLMLLPSNVKYIATTGKAGRELYELRNIRSETHANDFLCVGGMGHASSIAAEIATELPEHIITCIDGDGSTLMHLASIQLCAKCNNLLHVIIDNGAHESVGGQPTTFRDLDSRRLGQCFGYQCSKVVISTDQLRQAIEQFKHKQVSTLLIVRCRQGSRINLGRPETPPVEQRSAFISSLNTYQGEKNEKDGTAFLQS</sequence>
<dbReference type="NCBIfam" id="TIGR03297">
    <property type="entry name" value="Ppyr-DeCO2ase"/>
    <property type="match status" value="1"/>
</dbReference>
<dbReference type="Pfam" id="PF02775">
    <property type="entry name" value="TPP_enzyme_C"/>
    <property type="match status" value="1"/>
</dbReference>
<dbReference type="EC" id="4.1.1.82" evidence="6"/>
<dbReference type="PANTHER" id="PTHR42818:SF1">
    <property type="entry name" value="SULFOPYRUVATE DECARBOXYLASE"/>
    <property type="match status" value="1"/>
</dbReference>
<gene>
    <name evidence="6" type="primary">aepY</name>
    <name evidence="6" type="ORF">SBX64_06240</name>
</gene>
<organism evidence="6 7">
    <name type="scientific">Vibrio rhizosphaerae</name>
    <dbReference type="NCBI Taxonomy" id="398736"/>
    <lineage>
        <taxon>Bacteria</taxon>
        <taxon>Pseudomonadati</taxon>
        <taxon>Pseudomonadota</taxon>
        <taxon>Gammaproteobacteria</taxon>
        <taxon>Vibrionales</taxon>
        <taxon>Vibrionaceae</taxon>
        <taxon>Vibrio</taxon>
    </lineage>
</organism>
<dbReference type="InterPro" id="IPR012001">
    <property type="entry name" value="Thiamin_PyroP_enz_TPP-bd_dom"/>
</dbReference>
<accession>A0ABU4IRV8</accession>
<dbReference type="RefSeq" id="WP_318584541.1">
    <property type="nucleotide sequence ID" value="NZ_JAWRCP010000001.1"/>
</dbReference>
<dbReference type="Proteomes" id="UP001279860">
    <property type="component" value="Unassembled WGS sequence"/>
</dbReference>
<comment type="caution">
    <text evidence="6">The sequence shown here is derived from an EMBL/GenBank/DDBJ whole genome shotgun (WGS) entry which is preliminary data.</text>
</comment>
<feature type="domain" description="Thiamine pyrophosphate enzyme N-terminal TPP-binding" evidence="5">
    <location>
        <begin position="8"/>
        <end position="116"/>
    </location>
</feature>
<evidence type="ECO:0000259" key="4">
    <source>
        <dbReference type="Pfam" id="PF02775"/>
    </source>
</evidence>
<dbReference type="InterPro" id="IPR029061">
    <property type="entry name" value="THDP-binding"/>
</dbReference>
<keyword evidence="7" id="KW-1185">Reference proteome</keyword>
<dbReference type="PANTHER" id="PTHR42818">
    <property type="entry name" value="SULFOPYRUVATE DECARBOXYLASE SUBUNIT ALPHA"/>
    <property type="match status" value="1"/>
</dbReference>
<dbReference type="Pfam" id="PF02776">
    <property type="entry name" value="TPP_enzyme_N"/>
    <property type="match status" value="1"/>
</dbReference>
<dbReference type="InterPro" id="IPR011766">
    <property type="entry name" value="TPP_enzyme_TPP-bd"/>
</dbReference>
<dbReference type="InterPro" id="IPR017684">
    <property type="entry name" value="Phosphono-pyrv_decarboxylase"/>
</dbReference>
<reference evidence="6 7" key="1">
    <citation type="submission" date="2023-11" db="EMBL/GenBank/DDBJ databases">
        <title>Plant-associative lifestyle of Vibrio porteresiae and its evolutionary dynamics.</title>
        <authorList>
            <person name="Rameshkumar N."/>
            <person name="Kirti K."/>
        </authorList>
    </citation>
    <scope>NUCLEOTIDE SEQUENCE [LARGE SCALE GENOMIC DNA]</scope>
    <source>
        <strain evidence="6 7">MSSRF7</strain>
    </source>
</reference>
<dbReference type="Gene3D" id="3.40.50.970">
    <property type="match status" value="2"/>
</dbReference>
<dbReference type="GO" id="GO:0033980">
    <property type="term" value="F:phosphonopyruvate decarboxylase activity"/>
    <property type="evidence" value="ECO:0007669"/>
    <property type="project" value="UniProtKB-EC"/>
</dbReference>
<evidence type="ECO:0000313" key="6">
    <source>
        <dbReference type="EMBL" id="MDW6092141.1"/>
    </source>
</evidence>
<evidence type="ECO:0000256" key="1">
    <source>
        <dbReference type="ARBA" id="ARBA00022793"/>
    </source>
</evidence>
<proteinExistence type="predicted"/>
<feature type="domain" description="Thiamine pyrophosphate enzyme TPP-binding" evidence="4">
    <location>
        <begin position="227"/>
        <end position="344"/>
    </location>
</feature>
<keyword evidence="1" id="KW-0210">Decarboxylase</keyword>
<keyword evidence="3 6" id="KW-0456">Lyase</keyword>
<evidence type="ECO:0000259" key="5">
    <source>
        <dbReference type="Pfam" id="PF02776"/>
    </source>
</evidence>
<keyword evidence="2" id="KW-0786">Thiamine pyrophosphate</keyword>
<protein>
    <submittedName>
        <fullName evidence="6">Phosphonopyruvate decarboxylase</fullName>
        <ecNumber evidence="6">4.1.1.82</ecNumber>
    </submittedName>
</protein>
<name>A0ABU4IRV8_9VIBR</name>
<dbReference type="CDD" id="cd07035">
    <property type="entry name" value="TPP_PYR_POX_like"/>
    <property type="match status" value="1"/>
</dbReference>
<dbReference type="EMBL" id="JAWRCP010000001">
    <property type="protein sequence ID" value="MDW6092141.1"/>
    <property type="molecule type" value="Genomic_DNA"/>
</dbReference>